<dbReference type="RefSeq" id="WP_072285565.1">
    <property type="nucleotide sequence ID" value="NZ_CP015455.1"/>
</dbReference>
<dbReference type="InterPro" id="IPR052024">
    <property type="entry name" value="Methanogen_methyltrans"/>
</dbReference>
<dbReference type="Proteomes" id="UP000182264">
    <property type="component" value="Chromosome"/>
</dbReference>
<dbReference type="InterPro" id="IPR038071">
    <property type="entry name" value="UROD/MetE-like_sf"/>
</dbReference>
<dbReference type="KEGG" id="pace:A6070_09615"/>
<evidence type="ECO:0000313" key="3">
    <source>
        <dbReference type="Proteomes" id="UP000182264"/>
    </source>
</evidence>
<dbReference type="SUPFAM" id="SSF51726">
    <property type="entry name" value="UROD/MetE-like"/>
    <property type="match status" value="1"/>
</dbReference>
<protein>
    <recommendedName>
        <fullName evidence="1">Uroporphyrinogen decarboxylase (URO-D) domain-containing protein</fullName>
    </recommendedName>
</protein>
<evidence type="ECO:0000259" key="1">
    <source>
        <dbReference type="Pfam" id="PF01208"/>
    </source>
</evidence>
<dbReference type="PANTHER" id="PTHR47099">
    <property type="entry name" value="METHYLCOBAMIDE:COM METHYLTRANSFERASE MTBA"/>
    <property type="match status" value="1"/>
</dbReference>
<accession>A0A1L3GD41</accession>
<dbReference type="STRING" id="29542.A6070_09615"/>
<dbReference type="PANTHER" id="PTHR47099:SF1">
    <property type="entry name" value="METHYLCOBAMIDE:COM METHYLTRANSFERASE MTBA"/>
    <property type="match status" value="1"/>
</dbReference>
<organism evidence="2 3">
    <name type="scientific">Syntrophotalea acetylenica</name>
    <name type="common">Pelobacter acetylenicus</name>
    <dbReference type="NCBI Taxonomy" id="29542"/>
    <lineage>
        <taxon>Bacteria</taxon>
        <taxon>Pseudomonadati</taxon>
        <taxon>Thermodesulfobacteriota</taxon>
        <taxon>Desulfuromonadia</taxon>
        <taxon>Desulfuromonadales</taxon>
        <taxon>Syntrophotaleaceae</taxon>
        <taxon>Syntrophotalea</taxon>
    </lineage>
</organism>
<feature type="domain" description="Uroporphyrinogen decarboxylase (URO-D)" evidence="1">
    <location>
        <begin position="2"/>
        <end position="337"/>
    </location>
</feature>
<dbReference type="Gene3D" id="3.20.20.210">
    <property type="match status" value="1"/>
</dbReference>
<dbReference type="EMBL" id="CP015518">
    <property type="protein sequence ID" value="APG23755.1"/>
    <property type="molecule type" value="Genomic_DNA"/>
</dbReference>
<dbReference type="GO" id="GO:0004853">
    <property type="term" value="F:uroporphyrinogen decarboxylase activity"/>
    <property type="evidence" value="ECO:0007669"/>
    <property type="project" value="InterPro"/>
</dbReference>
<name>A0A1L3GD41_SYNAC</name>
<dbReference type="AlphaFoldDB" id="A0A1L3GD41"/>
<dbReference type="NCBIfam" id="NF004889">
    <property type="entry name" value="PRK06252.1"/>
    <property type="match status" value="1"/>
</dbReference>
<dbReference type="Pfam" id="PF01208">
    <property type="entry name" value="URO-D"/>
    <property type="match status" value="1"/>
</dbReference>
<dbReference type="InterPro" id="IPR000257">
    <property type="entry name" value="Uroporphyrinogen_deCOase"/>
</dbReference>
<dbReference type="OrthoDB" id="8452307at2"/>
<gene>
    <name evidence="2" type="ORF">A7E75_01005</name>
</gene>
<sequence>MTQKERLINTLAGRAVDGAPFICPGGMMTMVVTEVMHAVETFWPEAHSDPARMAELTLGANRLSGVENLGLPFCMTVEAEAMGATVDMGGKNSEPRVTAYVMDNLTQLDRLGAIDVTRGRAKVCAEAVGLLKERAPDVPIIANLSGPVSLATSLVDPLLYYRAMRRDQQAAHALNERAVENTLALGDALVEAGADLVCIADPSATGELIGRRAFEEFVLPCLNRMADHFRRRHARPTIVHICGDVKSLGTALRQLSAAAVSVDSVVGIPQLRSLAPGKVTMGNISTFLLERGTPEKLARVSGQCLKHGVDILAPACGIGPGTPMKNLQAVSETVRRHRSAA</sequence>
<evidence type="ECO:0000313" key="2">
    <source>
        <dbReference type="EMBL" id="APG23755.1"/>
    </source>
</evidence>
<dbReference type="GO" id="GO:0006779">
    <property type="term" value="P:porphyrin-containing compound biosynthetic process"/>
    <property type="evidence" value="ECO:0007669"/>
    <property type="project" value="InterPro"/>
</dbReference>
<keyword evidence="3" id="KW-1185">Reference proteome</keyword>
<reference evidence="2 3" key="1">
    <citation type="journal article" date="2017" name="Genome Announc.">
        <title>Complete Genome Sequences of Two Acetylene-Fermenting Pelobacter acetylenicus Strains.</title>
        <authorList>
            <person name="Sutton J.M."/>
            <person name="Baesman S.M."/>
            <person name="Fierst J.L."/>
            <person name="Poret-Peterson A.T."/>
            <person name="Oremland R.S."/>
            <person name="Dunlap D.S."/>
            <person name="Akob D.M."/>
        </authorList>
    </citation>
    <scope>NUCLEOTIDE SEQUENCE [LARGE SCALE GENOMIC DNA]</scope>
    <source>
        <strain evidence="2 3">DSM 3247</strain>
    </source>
</reference>
<proteinExistence type="predicted"/>